<feature type="signal peptide" evidence="2">
    <location>
        <begin position="1"/>
        <end position="24"/>
    </location>
</feature>
<keyword evidence="4" id="KW-1185">Reference proteome</keyword>
<keyword evidence="2" id="KW-0732">Signal</keyword>
<dbReference type="KEGG" id="ttc:FOKN1_2600"/>
<gene>
    <name evidence="3" type="ORF">FOKN1_2600</name>
</gene>
<dbReference type="AlphaFoldDB" id="A0A1Z4VTJ8"/>
<evidence type="ECO:0000256" key="1">
    <source>
        <dbReference type="SAM" id="MobiDB-lite"/>
    </source>
</evidence>
<dbReference type="RefSeq" id="WP_157745680.1">
    <property type="nucleotide sequence ID" value="NZ_AP018052.1"/>
</dbReference>
<evidence type="ECO:0000256" key="2">
    <source>
        <dbReference type="SAM" id="SignalP"/>
    </source>
</evidence>
<dbReference type="GO" id="GO:0004386">
    <property type="term" value="F:helicase activity"/>
    <property type="evidence" value="ECO:0007669"/>
    <property type="project" value="UniProtKB-KW"/>
</dbReference>
<name>A0A1Z4VTJ8_9GAMM</name>
<protein>
    <submittedName>
        <fullName evidence="3">Superfamily II helicase</fullName>
    </submittedName>
</protein>
<feature type="compositionally biased region" description="Pro residues" evidence="1">
    <location>
        <begin position="126"/>
        <end position="141"/>
    </location>
</feature>
<keyword evidence="3" id="KW-0067">ATP-binding</keyword>
<accession>A0A1Z4VTJ8</accession>
<feature type="compositionally biased region" description="Pro residues" evidence="1">
    <location>
        <begin position="100"/>
        <end position="111"/>
    </location>
</feature>
<keyword evidence="3" id="KW-0547">Nucleotide-binding</keyword>
<organism evidence="3 4">
    <name type="scientific">Thiohalobacter thiocyanaticus</name>
    <dbReference type="NCBI Taxonomy" id="585455"/>
    <lineage>
        <taxon>Bacteria</taxon>
        <taxon>Pseudomonadati</taxon>
        <taxon>Pseudomonadota</taxon>
        <taxon>Gammaproteobacteria</taxon>
        <taxon>Thiohalobacterales</taxon>
        <taxon>Thiohalobacteraceae</taxon>
        <taxon>Thiohalobacter</taxon>
    </lineage>
</organism>
<reference evidence="3 4" key="1">
    <citation type="submission" date="2017-05" db="EMBL/GenBank/DDBJ databases">
        <title>Thiocyanate degradation by Thiohalobacter thiocyanaticus FOKN1.</title>
        <authorList>
            <person name="Oshiki M."/>
            <person name="Fukushima T."/>
            <person name="Kawano S."/>
            <person name="Nakagawa J."/>
        </authorList>
    </citation>
    <scope>NUCLEOTIDE SEQUENCE [LARGE SCALE GENOMIC DNA]</scope>
    <source>
        <strain evidence="3 4">FOKN1</strain>
    </source>
</reference>
<keyword evidence="3" id="KW-0347">Helicase</keyword>
<dbReference type="EMBL" id="AP018052">
    <property type="protein sequence ID" value="BAZ94970.1"/>
    <property type="molecule type" value="Genomic_DNA"/>
</dbReference>
<evidence type="ECO:0000313" key="4">
    <source>
        <dbReference type="Proteomes" id="UP000218765"/>
    </source>
</evidence>
<evidence type="ECO:0000313" key="3">
    <source>
        <dbReference type="EMBL" id="BAZ94970.1"/>
    </source>
</evidence>
<dbReference type="Proteomes" id="UP000218765">
    <property type="component" value="Chromosome"/>
</dbReference>
<feature type="chain" id="PRO_5013232801" evidence="2">
    <location>
        <begin position="25"/>
        <end position="141"/>
    </location>
</feature>
<keyword evidence="3" id="KW-0378">Hydrolase</keyword>
<sequence>MRRYLKLVTLCSGLLPALTGAVQAAGSGQEEDSVYSWGRWEVLAPAAGGMPALTAVQVESGVELRPGDAATLTPRFQAVDPTGGGGGNEPPTQIEEPVVVPNPPGSPPPVGDPRTSPQGDGEPVVVPNPPGAPPPSGGPRG</sequence>
<feature type="region of interest" description="Disordered" evidence="1">
    <location>
        <begin position="67"/>
        <end position="141"/>
    </location>
</feature>
<proteinExistence type="predicted"/>